<proteinExistence type="predicted"/>
<sequence length="189" mass="21020">MRPPNASTRFLDYFHETLKELEKNVPKSKGIVSQSIKDVLQELCSDNLVSMDKIGTSNYTAKNASSENTSLTKQVADLNKLLESSIATFDSLQADGYQDTLERQELVDEFLKLTNGVKEREEALHTARKSGSAALDEKRKYIALAKVQVESYTDGTISALSKLAEVCDAGESALRQQFDISEDYEDVIE</sequence>
<evidence type="ECO:0000259" key="1">
    <source>
        <dbReference type="Pfam" id="PF03962"/>
    </source>
</evidence>
<feature type="domain" description="Mnd1 HTH" evidence="1">
    <location>
        <begin position="17"/>
        <end position="59"/>
    </location>
</feature>
<organism evidence="2 3">
    <name type="scientific">Wallemia hederae</name>
    <dbReference type="NCBI Taxonomy" id="1540922"/>
    <lineage>
        <taxon>Eukaryota</taxon>
        <taxon>Fungi</taxon>
        <taxon>Dikarya</taxon>
        <taxon>Basidiomycota</taxon>
        <taxon>Wallemiomycotina</taxon>
        <taxon>Wallemiomycetes</taxon>
        <taxon>Wallemiales</taxon>
        <taxon>Wallemiaceae</taxon>
        <taxon>Wallemia</taxon>
    </lineage>
</organism>
<accession>A0A4T0FJK3</accession>
<gene>
    <name evidence="2" type="ORF">E3P99_02580</name>
</gene>
<dbReference type="OrthoDB" id="3365456at2759"/>
<dbReference type="Pfam" id="PF03962">
    <property type="entry name" value="Mnd1"/>
    <property type="match status" value="1"/>
</dbReference>
<reference evidence="2 3" key="1">
    <citation type="submission" date="2019-03" db="EMBL/GenBank/DDBJ databases">
        <title>Sequencing 23 genomes of Wallemia ichthyophaga.</title>
        <authorList>
            <person name="Gostincar C."/>
        </authorList>
    </citation>
    <scope>NUCLEOTIDE SEQUENCE [LARGE SCALE GENOMIC DNA]</scope>
    <source>
        <strain evidence="2 3">EXF-5753</strain>
    </source>
</reference>
<evidence type="ECO:0000313" key="2">
    <source>
        <dbReference type="EMBL" id="TIA88461.1"/>
    </source>
</evidence>
<comment type="caution">
    <text evidence="2">The sequence shown here is derived from an EMBL/GenBank/DDBJ whole genome shotgun (WGS) entry which is preliminary data.</text>
</comment>
<dbReference type="EMBL" id="SPNW01000038">
    <property type="protein sequence ID" value="TIA88461.1"/>
    <property type="molecule type" value="Genomic_DNA"/>
</dbReference>
<protein>
    <recommendedName>
        <fullName evidence="1">Mnd1 HTH domain-containing protein</fullName>
    </recommendedName>
</protein>
<dbReference type="Proteomes" id="UP000310189">
    <property type="component" value="Unassembled WGS sequence"/>
</dbReference>
<dbReference type="InterPro" id="IPR040453">
    <property type="entry name" value="Mnd1_HTH"/>
</dbReference>
<dbReference type="AlphaFoldDB" id="A0A4T0FJK3"/>
<evidence type="ECO:0000313" key="3">
    <source>
        <dbReference type="Proteomes" id="UP000310189"/>
    </source>
</evidence>
<name>A0A4T0FJK3_9BASI</name>
<keyword evidence="3" id="KW-1185">Reference proteome</keyword>